<dbReference type="RefSeq" id="XP_032812558.1">
    <property type="nucleotide sequence ID" value="XM_032956667.1"/>
</dbReference>
<evidence type="ECO:0000256" key="1">
    <source>
        <dbReference type="ARBA" id="ARBA00004496"/>
    </source>
</evidence>
<dbReference type="PANTHER" id="PTHR12442">
    <property type="entry name" value="DYNEIN INTERMEDIATE CHAIN"/>
    <property type="match status" value="1"/>
</dbReference>
<evidence type="ECO:0000256" key="4">
    <source>
        <dbReference type="ARBA" id="ARBA00022737"/>
    </source>
</evidence>
<accession>A0AAJ7WXQ3</accession>
<dbReference type="GO" id="GO:0045503">
    <property type="term" value="F:dynein light chain binding"/>
    <property type="evidence" value="ECO:0007669"/>
    <property type="project" value="TreeGrafter"/>
</dbReference>
<gene>
    <name evidence="7" type="primary">WDR63</name>
</gene>
<keyword evidence="6" id="KW-1185">Reference proteome</keyword>
<dbReference type="GO" id="GO:0045504">
    <property type="term" value="F:dynein heavy chain binding"/>
    <property type="evidence" value="ECO:0007669"/>
    <property type="project" value="TreeGrafter"/>
</dbReference>
<sequence>MPGIRKEKPDGVVKKGSARKEPKRPRSKDSSTSARSTGRGTQRSTASTDLKDQHGQEDMIVESAPAGVLPLFLSTQSQELLGLRADEDVTAAAPVRLIPKETLLADVRQRGATSDIHPFRQTLLDSECEELLIGYDPDFRYGQKFYLVVTKEAQENILNPPQALDEPSSSPSVPAGKLDYRPPSSRPWVSLGSDADIDEASSLPTRPQLRFSLSRPRREFGSPLKLSDAEPGRMRGVDCASCQDPTFSLRRMEVDADTQAVPLTREQGSQTTWRYPRNACTQSEPRTMSEEQQSTLLSSSSVQTFLSAALPRMEMVLQQGVIANVFVDEWAALVDEEGSGFGGHALTQFREHQSFSDLRRGKGRAVSCVDWHPSLPGVVCVSMVERASFDERIDRSSHLIVSPSLLLIWSFTDPIHPQLLLEAPEDILSFQFSPTDPNIIAGGCFNGQVVLWDISEHVEKLQLGRTGGHQNGLTRGARRSFEEDEGSVEDVRLRWCAVSAIEHGHRAPVSHVQWLPAHFEVTRAGAAVENESRMCLQLLTSATDCSILMWDVRPGRAAPAGPGDKKRSEHRQIDDPSGVPTTFKHLNLTWRPLLKVTLPRLELGGEYNPVCCSLQERSLPEPSHERGGVGTQRGDVPGYGAIHRVASAKQPQALDAVSTRLIVGTQDGELVCTDWRPEKDNDSGKLSSTKPLAVSVVHAGPVHTVQASPLLPSVLLTADDDSFALWKEGGTGEPPLLLLLHAGGGITAATANTAAGAANAGPGGGARRGYTAGCWSPSRAALVFLARADGALETWDLLDRTHAPLHTQAVSPASLTFITPRALAQRQQLLAVGDELGTLHILEVPRALRHGAASEVSAMLAYLDRERERLEFTLQRQQQREREKQQQKAEQQQQGQRRQQKGQGENKQQVATEASELEQQQQDELERREYDEFLELEKLLLSQLNLESRLQEA</sequence>
<dbReference type="InterPro" id="IPR036322">
    <property type="entry name" value="WD40_repeat_dom_sf"/>
</dbReference>
<dbReference type="InterPro" id="IPR001680">
    <property type="entry name" value="WD40_rpt"/>
</dbReference>
<comment type="subcellular location">
    <subcellularLocation>
        <location evidence="1">Cytoplasm</location>
    </subcellularLocation>
</comment>
<keyword evidence="2" id="KW-0963">Cytoplasm</keyword>
<dbReference type="Proteomes" id="UP001318040">
    <property type="component" value="Chromosome 1"/>
</dbReference>
<evidence type="ECO:0000256" key="5">
    <source>
        <dbReference type="SAM" id="MobiDB-lite"/>
    </source>
</evidence>
<feature type="compositionally biased region" description="Basic and acidic residues" evidence="5">
    <location>
        <begin position="563"/>
        <end position="574"/>
    </location>
</feature>
<feature type="region of interest" description="Disordered" evidence="5">
    <location>
        <begin position="875"/>
        <end position="924"/>
    </location>
</feature>
<organism evidence="6 7">
    <name type="scientific">Petromyzon marinus</name>
    <name type="common">Sea lamprey</name>
    <dbReference type="NCBI Taxonomy" id="7757"/>
    <lineage>
        <taxon>Eukaryota</taxon>
        <taxon>Metazoa</taxon>
        <taxon>Chordata</taxon>
        <taxon>Craniata</taxon>
        <taxon>Vertebrata</taxon>
        <taxon>Cyclostomata</taxon>
        <taxon>Hyperoartia</taxon>
        <taxon>Petromyzontiformes</taxon>
        <taxon>Petromyzontidae</taxon>
        <taxon>Petromyzon</taxon>
    </lineage>
</organism>
<evidence type="ECO:0000256" key="2">
    <source>
        <dbReference type="ARBA" id="ARBA00022490"/>
    </source>
</evidence>
<feature type="compositionally biased region" description="Low complexity" evidence="5">
    <location>
        <begin position="888"/>
        <end position="909"/>
    </location>
</feature>
<feature type="compositionally biased region" description="Basic and acidic residues" evidence="5">
    <location>
        <begin position="1"/>
        <end position="13"/>
    </location>
</feature>
<feature type="compositionally biased region" description="Low complexity" evidence="5">
    <location>
        <begin position="30"/>
        <end position="48"/>
    </location>
</feature>
<feature type="region of interest" description="Disordered" evidence="5">
    <location>
        <begin position="160"/>
        <end position="192"/>
    </location>
</feature>
<name>A0AAJ7WXQ3_PETMA</name>
<dbReference type="CTD" id="126820"/>
<dbReference type="Gene3D" id="2.130.10.10">
    <property type="entry name" value="YVTN repeat-like/Quinoprotein amine dehydrogenase"/>
    <property type="match status" value="2"/>
</dbReference>
<dbReference type="SMART" id="SM00320">
    <property type="entry name" value="WD40"/>
    <property type="match status" value="3"/>
</dbReference>
<dbReference type="KEGG" id="pmrn:116943636"/>
<evidence type="ECO:0000256" key="3">
    <source>
        <dbReference type="ARBA" id="ARBA00022574"/>
    </source>
</evidence>
<keyword evidence="3" id="KW-0853">WD repeat</keyword>
<feature type="compositionally biased region" description="Basic and acidic residues" evidence="5">
    <location>
        <begin position="878"/>
        <end position="887"/>
    </location>
</feature>
<dbReference type="GO" id="GO:0036159">
    <property type="term" value="P:inner dynein arm assembly"/>
    <property type="evidence" value="ECO:0007669"/>
    <property type="project" value="TreeGrafter"/>
</dbReference>
<protein>
    <submittedName>
        <fullName evidence="7">WD repeat-containing protein 63</fullName>
    </submittedName>
</protein>
<dbReference type="SUPFAM" id="SSF50978">
    <property type="entry name" value="WD40 repeat-like"/>
    <property type="match status" value="1"/>
</dbReference>
<dbReference type="InterPro" id="IPR015943">
    <property type="entry name" value="WD40/YVTN_repeat-like_dom_sf"/>
</dbReference>
<dbReference type="GeneID" id="116943636"/>
<feature type="region of interest" description="Disordered" evidence="5">
    <location>
        <begin position="1"/>
        <end position="54"/>
    </location>
</feature>
<dbReference type="GO" id="GO:0036156">
    <property type="term" value="C:inner dynein arm"/>
    <property type="evidence" value="ECO:0007669"/>
    <property type="project" value="TreeGrafter"/>
</dbReference>
<dbReference type="AlphaFoldDB" id="A0AAJ7WXQ3"/>
<evidence type="ECO:0000313" key="7">
    <source>
        <dbReference type="RefSeq" id="XP_032812558.1"/>
    </source>
</evidence>
<keyword evidence="4" id="KW-0677">Repeat</keyword>
<dbReference type="PANTHER" id="PTHR12442:SF5">
    <property type="entry name" value="DYNEIN AXONEMAL INTERMEDIATE CHAIN 3"/>
    <property type="match status" value="1"/>
</dbReference>
<dbReference type="InterPro" id="IPR050687">
    <property type="entry name" value="Dynein_IC"/>
</dbReference>
<feature type="region of interest" description="Disordered" evidence="5">
    <location>
        <begin position="556"/>
        <end position="579"/>
    </location>
</feature>
<proteinExistence type="predicted"/>
<evidence type="ECO:0000313" key="6">
    <source>
        <dbReference type="Proteomes" id="UP001318040"/>
    </source>
</evidence>
<reference evidence="7" key="1">
    <citation type="submission" date="2025-08" db="UniProtKB">
        <authorList>
            <consortium name="RefSeq"/>
        </authorList>
    </citation>
    <scope>IDENTIFICATION</scope>
    <source>
        <tissue evidence="7">Sperm</tissue>
    </source>
</reference>
<dbReference type="GO" id="GO:0060294">
    <property type="term" value="P:cilium movement involved in cell motility"/>
    <property type="evidence" value="ECO:0007669"/>
    <property type="project" value="TreeGrafter"/>
</dbReference>